<accession>A0A9P9BLL8</accession>
<evidence type="ECO:0000313" key="2">
    <source>
        <dbReference type="Proteomes" id="UP000756346"/>
    </source>
</evidence>
<sequence length="59" mass="7093">MPWEVPSLPFICNSPLDSVSFQVNMCNYIQIQYHCGHFRFPVQQWCYVYERTHKKGQPN</sequence>
<dbReference type="OrthoDB" id="3700495at2759"/>
<dbReference type="Proteomes" id="UP000756346">
    <property type="component" value="Unassembled WGS sequence"/>
</dbReference>
<organism evidence="1 2">
    <name type="scientific">Microdochium trichocladiopsis</name>
    <dbReference type="NCBI Taxonomy" id="1682393"/>
    <lineage>
        <taxon>Eukaryota</taxon>
        <taxon>Fungi</taxon>
        <taxon>Dikarya</taxon>
        <taxon>Ascomycota</taxon>
        <taxon>Pezizomycotina</taxon>
        <taxon>Sordariomycetes</taxon>
        <taxon>Xylariomycetidae</taxon>
        <taxon>Xylariales</taxon>
        <taxon>Microdochiaceae</taxon>
        <taxon>Microdochium</taxon>
    </lineage>
</organism>
<gene>
    <name evidence="1" type="ORF">B0I36DRAFT_324473</name>
</gene>
<evidence type="ECO:0000313" key="1">
    <source>
        <dbReference type="EMBL" id="KAH7028733.1"/>
    </source>
</evidence>
<dbReference type="RefSeq" id="XP_046011021.1">
    <property type="nucleotide sequence ID" value="XM_046154114.1"/>
</dbReference>
<dbReference type="AlphaFoldDB" id="A0A9P9BLL8"/>
<name>A0A9P9BLL8_9PEZI</name>
<protein>
    <submittedName>
        <fullName evidence="1">Uncharacterized protein</fullName>
    </submittedName>
</protein>
<reference evidence="1" key="1">
    <citation type="journal article" date="2021" name="Nat. Commun.">
        <title>Genetic determinants of endophytism in the Arabidopsis root mycobiome.</title>
        <authorList>
            <person name="Mesny F."/>
            <person name="Miyauchi S."/>
            <person name="Thiergart T."/>
            <person name="Pickel B."/>
            <person name="Atanasova L."/>
            <person name="Karlsson M."/>
            <person name="Huettel B."/>
            <person name="Barry K.W."/>
            <person name="Haridas S."/>
            <person name="Chen C."/>
            <person name="Bauer D."/>
            <person name="Andreopoulos W."/>
            <person name="Pangilinan J."/>
            <person name="LaButti K."/>
            <person name="Riley R."/>
            <person name="Lipzen A."/>
            <person name="Clum A."/>
            <person name="Drula E."/>
            <person name="Henrissat B."/>
            <person name="Kohler A."/>
            <person name="Grigoriev I.V."/>
            <person name="Martin F.M."/>
            <person name="Hacquard S."/>
        </authorList>
    </citation>
    <scope>NUCLEOTIDE SEQUENCE</scope>
    <source>
        <strain evidence="1">MPI-CAGE-CH-0230</strain>
    </source>
</reference>
<keyword evidence="2" id="KW-1185">Reference proteome</keyword>
<comment type="caution">
    <text evidence="1">The sequence shown here is derived from an EMBL/GenBank/DDBJ whole genome shotgun (WGS) entry which is preliminary data.</text>
</comment>
<feature type="non-terminal residue" evidence="1">
    <location>
        <position position="59"/>
    </location>
</feature>
<dbReference type="EMBL" id="JAGTJQ010000006">
    <property type="protein sequence ID" value="KAH7028733.1"/>
    <property type="molecule type" value="Genomic_DNA"/>
</dbReference>
<dbReference type="GeneID" id="70183660"/>
<proteinExistence type="predicted"/>